<name>A0AAP0Q0B7_9MAGN</name>
<accession>A0AAP0Q0B7</accession>
<sequence>MGNCLNVKRSSSVRVVHHEEIITPDQAEKKMEGHDHEKRELKSETMVQRR</sequence>
<gene>
    <name evidence="2" type="ORF">Syun_003974</name>
</gene>
<dbReference type="AlphaFoldDB" id="A0AAP0Q0B7"/>
<dbReference type="Proteomes" id="UP001420932">
    <property type="component" value="Unassembled WGS sequence"/>
</dbReference>
<organism evidence="2 3">
    <name type="scientific">Stephania yunnanensis</name>
    <dbReference type="NCBI Taxonomy" id="152371"/>
    <lineage>
        <taxon>Eukaryota</taxon>
        <taxon>Viridiplantae</taxon>
        <taxon>Streptophyta</taxon>
        <taxon>Embryophyta</taxon>
        <taxon>Tracheophyta</taxon>
        <taxon>Spermatophyta</taxon>
        <taxon>Magnoliopsida</taxon>
        <taxon>Ranunculales</taxon>
        <taxon>Menispermaceae</taxon>
        <taxon>Menispermoideae</taxon>
        <taxon>Cissampelideae</taxon>
        <taxon>Stephania</taxon>
    </lineage>
</organism>
<feature type="region of interest" description="Disordered" evidence="1">
    <location>
        <begin position="23"/>
        <end position="50"/>
    </location>
</feature>
<proteinExistence type="predicted"/>
<protein>
    <submittedName>
        <fullName evidence="2">Uncharacterized protein</fullName>
    </submittedName>
</protein>
<evidence type="ECO:0000256" key="1">
    <source>
        <dbReference type="SAM" id="MobiDB-lite"/>
    </source>
</evidence>
<evidence type="ECO:0000313" key="2">
    <source>
        <dbReference type="EMBL" id="KAK9163072.1"/>
    </source>
</evidence>
<comment type="caution">
    <text evidence="2">The sequence shown here is derived from an EMBL/GenBank/DDBJ whole genome shotgun (WGS) entry which is preliminary data.</text>
</comment>
<evidence type="ECO:0000313" key="3">
    <source>
        <dbReference type="Proteomes" id="UP001420932"/>
    </source>
</evidence>
<dbReference type="EMBL" id="JBBNAF010000002">
    <property type="protein sequence ID" value="KAK9163072.1"/>
    <property type="molecule type" value="Genomic_DNA"/>
</dbReference>
<keyword evidence="3" id="KW-1185">Reference proteome</keyword>
<reference evidence="2 3" key="1">
    <citation type="submission" date="2024-01" db="EMBL/GenBank/DDBJ databases">
        <title>Genome assemblies of Stephania.</title>
        <authorList>
            <person name="Yang L."/>
        </authorList>
    </citation>
    <scope>NUCLEOTIDE SEQUENCE [LARGE SCALE GENOMIC DNA]</scope>
    <source>
        <strain evidence="2">YNDBR</strain>
        <tissue evidence="2">Leaf</tissue>
    </source>
</reference>
<feature type="compositionally biased region" description="Basic and acidic residues" evidence="1">
    <location>
        <begin position="23"/>
        <end position="43"/>
    </location>
</feature>